<feature type="domain" description="TarS C-terminal" evidence="1">
    <location>
        <begin position="166"/>
        <end position="305"/>
    </location>
</feature>
<keyword evidence="3" id="KW-1185">Reference proteome</keyword>
<comment type="caution">
    <text evidence="2">The sequence shown here is derived from an EMBL/GenBank/DDBJ whole genome shotgun (WGS) entry which is preliminary data.</text>
</comment>
<proteinExistence type="predicted"/>
<dbReference type="SUPFAM" id="SSF53756">
    <property type="entry name" value="UDP-Glycosyltransferase/glycogen phosphorylase"/>
    <property type="match status" value="1"/>
</dbReference>
<dbReference type="Pfam" id="PF04464">
    <property type="entry name" value="Glyphos_transf"/>
    <property type="match status" value="1"/>
</dbReference>
<accession>A0ABT9ZUU7</accession>
<dbReference type="EMBL" id="JAUSUG010000006">
    <property type="protein sequence ID" value="MDQ0254502.1"/>
    <property type="molecule type" value="Genomic_DNA"/>
</dbReference>
<dbReference type="PANTHER" id="PTHR37316:SF3">
    <property type="entry name" value="TEICHOIC ACID GLYCEROL-PHOSPHATE TRANSFERASE"/>
    <property type="match status" value="1"/>
</dbReference>
<dbReference type="Proteomes" id="UP001230005">
    <property type="component" value="Unassembled WGS sequence"/>
</dbReference>
<dbReference type="InterPro" id="IPR007554">
    <property type="entry name" value="Glycerophosphate_synth"/>
</dbReference>
<dbReference type="InterPro" id="IPR041038">
    <property type="entry name" value="TarS_C1"/>
</dbReference>
<sequence>MNEQQYNYKKKLHIKQEKDCFFITGCLDKGLQVNKLIVKWRNTKNTLELKSPTPSNTFHFKLKLMNNEWFHRISKGYVDFFLDVSVEGNTELLEKIVEIHGESVADISNKRDRKFKVRLGEFEHTSLKGIQELHINHVPSLLYITKNNNISLAINKKYSVNPEGMIKEISFHKGVFSITGSLFTRNSEVEGATLMMIGRDSNQSLEFPVTYERTEETPERFGLQGYEYRGVIELEDNSISLFDDIYDVFLKLKLVNYDEHVSLRLNDPHYKDQAYLTGIGTHQYGENVFTVVPHITHGRYNLSFVVTKFGKGEYKYLNKLLRWNWLVRPFFHKELWLVGELPYKAQDTGFHFFKFMRENYPEREVYYVIDKNSPELGNVEKYGNVLFYKSKKHILYTLMATKIITSHHADYIYPLKAKVFKDRIRAKKVFLQHGVMGTRNSAHYYGKESTSFETDLFLVSSDFEKDMIVHDFGYTAEEVKVTGLSRFDELFHHNVPEKKQLLIIPTWREWLTREEKFLESQYFKTYKSLLKNVDLRHIAKKYKMQIVFCLHPNMQKYTKHLEKMEGVRIINQGEVDVQRLLKESTLMITDYSSVAFDFSFLGKPVLYYQFDQEKFLGERGSHLNLDKDLPGPIVNEEEELLKLLNSYGALYFQMNPIYEKRTKKFLKYKDRKNNQRILKAVEEL</sequence>
<organism evidence="2 3">
    <name type="scientific">Evansella vedderi</name>
    <dbReference type="NCBI Taxonomy" id="38282"/>
    <lineage>
        <taxon>Bacteria</taxon>
        <taxon>Bacillati</taxon>
        <taxon>Bacillota</taxon>
        <taxon>Bacilli</taxon>
        <taxon>Bacillales</taxon>
        <taxon>Bacillaceae</taxon>
        <taxon>Evansella</taxon>
    </lineage>
</organism>
<gene>
    <name evidence="2" type="ORF">J2S74_001881</name>
</gene>
<evidence type="ECO:0000259" key="1">
    <source>
        <dbReference type="Pfam" id="PF18674"/>
    </source>
</evidence>
<dbReference type="RefSeq" id="WP_307324552.1">
    <property type="nucleotide sequence ID" value="NZ_JAUSUG010000006.1"/>
</dbReference>
<protein>
    <submittedName>
        <fullName evidence="2">CDP-glycerol glycerophosphotransferase (TagB/SpsB family)</fullName>
    </submittedName>
</protein>
<dbReference type="InterPro" id="IPR051612">
    <property type="entry name" value="Teichoic_Acid_Biosynth"/>
</dbReference>
<dbReference type="Gene3D" id="3.40.50.12580">
    <property type="match status" value="1"/>
</dbReference>
<dbReference type="PANTHER" id="PTHR37316">
    <property type="entry name" value="TEICHOIC ACID GLYCEROL-PHOSPHATE PRIMASE"/>
    <property type="match status" value="1"/>
</dbReference>
<reference evidence="2 3" key="1">
    <citation type="submission" date="2023-07" db="EMBL/GenBank/DDBJ databases">
        <title>Genomic Encyclopedia of Type Strains, Phase IV (KMG-IV): sequencing the most valuable type-strain genomes for metagenomic binning, comparative biology and taxonomic classification.</title>
        <authorList>
            <person name="Goeker M."/>
        </authorList>
    </citation>
    <scope>NUCLEOTIDE SEQUENCE [LARGE SCALE GENOMIC DNA]</scope>
    <source>
        <strain evidence="2 3">DSM 9768</strain>
    </source>
</reference>
<evidence type="ECO:0000313" key="3">
    <source>
        <dbReference type="Proteomes" id="UP001230005"/>
    </source>
</evidence>
<dbReference type="InterPro" id="IPR043148">
    <property type="entry name" value="TagF_C"/>
</dbReference>
<dbReference type="Pfam" id="PF18674">
    <property type="entry name" value="TarS_C1"/>
    <property type="match status" value="1"/>
</dbReference>
<name>A0ABT9ZUU7_9BACI</name>
<evidence type="ECO:0000313" key="2">
    <source>
        <dbReference type="EMBL" id="MDQ0254502.1"/>
    </source>
</evidence>